<dbReference type="SUPFAM" id="SSF46565">
    <property type="entry name" value="Chaperone J-domain"/>
    <property type="match status" value="1"/>
</dbReference>
<name>A0A388JK41_CHABU</name>
<dbReference type="GO" id="GO:0051087">
    <property type="term" value="F:protein-folding chaperone binding"/>
    <property type="evidence" value="ECO:0007669"/>
    <property type="project" value="TreeGrafter"/>
</dbReference>
<dbReference type="PANTHER" id="PTHR43948">
    <property type="entry name" value="DNAJ HOMOLOG SUBFAMILY B"/>
    <property type="match status" value="1"/>
</dbReference>
<feature type="transmembrane region" description="Helical" evidence="1">
    <location>
        <begin position="129"/>
        <end position="150"/>
    </location>
</feature>
<evidence type="ECO:0000256" key="1">
    <source>
        <dbReference type="SAM" id="Phobius"/>
    </source>
</evidence>
<dbReference type="Proteomes" id="UP000265515">
    <property type="component" value="Unassembled WGS sequence"/>
</dbReference>
<protein>
    <recommendedName>
        <fullName evidence="2">J domain-containing protein</fullName>
    </recommendedName>
</protein>
<dbReference type="Pfam" id="PF00226">
    <property type="entry name" value="DnaJ"/>
    <property type="match status" value="1"/>
</dbReference>
<accession>A0A388JK41</accession>
<dbReference type="OMA" id="RRTWETH"/>
<organism evidence="3 4">
    <name type="scientific">Chara braunii</name>
    <name type="common">Braun's stonewort</name>
    <dbReference type="NCBI Taxonomy" id="69332"/>
    <lineage>
        <taxon>Eukaryota</taxon>
        <taxon>Viridiplantae</taxon>
        <taxon>Streptophyta</taxon>
        <taxon>Charophyceae</taxon>
        <taxon>Charales</taxon>
        <taxon>Characeae</taxon>
        <taxon>Chara</taxon>
    </lineage>
</organism>
<gene>
    <name evidence="3" type="ORF">CBR_g88332</name>
</gene>
<dbReference type="PRINTS" id="PR00625">
    <property type="entry name" value="JDOMAIN"/>
</dbReference>
<dbReference type="PROSITE" id="PS50076">
    <property type="entry name" value="DNAJ_2"/>
    <property type="match status" value="1"/>
</dbReference>
<keyword evidence="4" id="KW-1185">Reference proteome</keyword>
<proteinExistence type="predicted"/>
<dbReference type="GO" id="GO:0005737">
    <property type="term" value="C:cytoplasm"/>
    <property type="evidence" value="ECO:0007669"/>
    <property type="project" value="TreeGrafter"/>
</dbReference>
<feature type="non-terminal residue" evidence="3">
    <location>
        <position position="1"/>
    </location>
</feature>
<dbReference type="STRING" id="69332.A0A388JK41"/>
<keyword evidence="1" id="KW-1133">Transmembrane helix</keyword>
<reference evidence="3 4" key="1">
    <citation type="journal article" date="2018" name="Cell">
        <title>The Chara Genome: Secondary Complexity and Implications for Plant Terrestrialization.</title>
        <authorList>
            <person name="Nishiyama T."/>
            <person name="Sakayama H."/>
            <person name="Vries J.D."/>
            <person name="Buschmann H."/>
            <person name="Saint-Marcoux D."/>
            <person name="Ullrich K.K."/>
            <person name="Haas F.B."/>
            <person name="Vanderstraeten L."/>
            <person name="Becker D."/>
            <person name="Lang D."/>
            <person name="Vosolsobe S."/>
            <person name="Rombauts S."/>
            <person name="Wilhelmsson P.K.I."/>
            <person name="Janitza P."/>
            <person name="Kern R."/>
            <person name="Heyl A."/>
            <person name="Rumpler F."/>
            <person name="Villalobos L.I.A.C."/>
            <person name="Clay J.M."/>
            <person name="Skokan R."/>
            <person name="Toyoda A."/>
            <person name="Suzuki Y."/>
            <person name="Kagoshima H."/>
            <person name="Schijlen E."/>
            <person name="Tajeshwar N."/>
            <person name="Catarino B."/>
            <person name="Hetherington A.J."/>
            <person name="Saltykova A."/>
            <person name="Bonnot C."/>
            <person name="Breuninger H."/>
            <person name="Symeonidi A."/>
            <person name="Radhakrishnan G.V."/>
            <person name="Van Nieuwerburgh F."/>
            <person name="Deforce D."/>
            <person name="Chang C."/>
            <person name="Karol K.G."/>
            <person name="Hedrich R."/>
            <person name="Ulvskov P."/>
            <person name="Glockner G."/>
            <person name="Delwiche C.F."/>
            <person name="Petrasek J."/>
            <person name="Van de Peer Y."/>
            <person name="Friml J."/>
            <person name="Beilby M."/>
            <person name="Dolan L."/>
            <person name="Kohara Y."/>
            <person name="Sugano S."/>
            <person name="Fujiyama A."/>
            <person name="Delaux P.-M."/>
            <person name="Quint M."/>
            <person name="TheiBen G."/>
            <person name="Hagemann M."/>
            <person name="Harholt J."/>
            <person name="Dunand C."/>
            <person name="Zachgo S."/>
            <person name="Langdale J."/>
            <person name="Maumus F."/>
            <person name="Straeten D.V.D."/>
            <person name="Gould S.B."/>
            <person name="Rensing S.A."/>
        </authorList>
    </citation>
    <scope>NUCLEOTIDE SEQUENCE [LARGE SCALE GENOMIC DNA]</scope>
    <source>
        <strain evidence="3 4">S276</strain>
    </source>
</reference>
<evidence type="ECO:0000259" key="2">
    <source>
        <dbReference type="PROSITE" id="PS50076"/>
    </source>
</evidence>
<evidence type="ECO:0000313" key="4">
    <source>
        <dbReference type="Proteomes" id="UP000265515"/>
    </source>
</evidence>
<keyword evidence="1" id="KW-0812">Transmembrane</keyword>
<dbReference type="OrthoDB" id="10250354at2759"/>
<dbReference type="Gramene" id="GBG42856">
    <property type="protein sequence ID" value="GBG42856"/>
    <property type="gene ID" value="CBR_g88332"/>
</dbReference>
<evidence type="ECO:0000313" key="3">
    <source>
        <dbReference type="EMBL" id="GBG42856.1"/>
    </source>
</evidence>
<comment type="caution">
    <text evidence="3">The sequence shown here is derived from an EMBL/GenBank/DDBJ whole genome shotgun (WGS) entry which is preliminary data.</text>
</comment>
<dbReference type="InterPro" id="IPR001623">
    <property type="entry name" value="DnaJ_domain"/>
</dbReference>
<dbReference type="EMBL" id="BFEA01009263">
    <property type="protein sequence ID" value="GBG42856.1"/>
    <property type="molecule type" value="Genomic_DNA"/>
</dbReference>
<sequence>GVGYVNFAEKKMDERQALSLLGLKGRASRQEIRAAYLRRTWETHPDRFPAPKRAEAECMFKQVSTAYHILINGQRGSNAYASAGGRNWSAGGSAAAAAGSGGGAWGSASAASQAAGWTAGTRSRAGRRVAVMLPFLLITVGTVTLGANRLRRAYQIQRRDCPSRNPFLP</sequence>
<dbReference type="GO" id="GO:0051082">
    <property type="term" value="F:unfolded protein binding"/>
    <property type="evidence" value="ECO:0007669"/>
    <property type="project" value="TreeGrafter"/>
</dbReference>
<dbReference type="CDD" id="cd06257">
    <property type="entry name" value="DnaJ"/>
    <property type="match status" value="1"/>
</dbReference>
<dbReference type="SMART" id="SM00271">
    <property type="entry name" value="DnaJ"/>
    <property type="match status" value="1"/>
</dbReference>
<keyword evidence="1" id="KW-0472">Membrane</keyword>
<dbReference type="Gene3D" id="1.10.287.110">
    <property type="entry name" value="DnaJ domain"/>
    <property type="match status" value="1"/>
</dbReference>
<dbReference type="AlphaFoldDB" id="A0A388JK41"/>
<feature type="domain" description="J" evidence="2">
    <location>
        <begin position="16"/>
        <end position="84"/>
    </location>
</feature>
<dbReference type="PANTHER" id="PTHR43948:SF14">
    <property type="entry name" value="PROTEIN DNAJ, PUTATIVE-RELATED"/>
    <property type="match status" value="1"/>
</dbReference>
<dbReference type="InterPro" id="IPR036869">
    <property type="entry name" value="J_dom_sf"/>
</dbReference>
<dbReference type="GO" id="GO:0044183">
    <property type="term" value="F:protein folding chaperone"/>
    <property type="evidence" value="ECO:0007669"/>
    <property type="project" value="TreeGrafter"/>
</dbReference>
<dbReference type="GO" id="GO:0005634">
    <property type="term" value="C:nucleus"/>
    <property type="evidence" value="ECO:0007669"/>
    <property type="project" value="TreeGrafter"/>
</dbReference>